<dbReference type="GO" id="GO:0004601">
    <property type="term" value="F:peroxidase activity"/>
    <property type="evidence" value="ECO:0007669"/>
    <property type="project" value="UniProtKB-KW"/>
</dbReference>
<dbReference type="Proteomes" id="UP000199095">
    <property type="component" value="Unassembled WGS sequence"/>
</dbReference>
<gene>
    <name evidence="1" type="ORF">SAMN05421676_10295</name>
</gene>
<evidence type="ECO:0000313" key="1">
    <source>
        <dbReference type="EMBL" id="SES91274.1"/>
    </source>
</evidence>
<proteinExistence type="predicted"/>
<dbReference type="STRING" id="237682.SAMN05421676_10295"/>
<reference evidence="2" key="1">
    <citation type="submission" date="2016-10" db="EMBL/GenBank/DDBJ databases">
        <authorList>
            <person name="Varghese N."/>
            <person name="Submissions S."/>
        </authorList>
    </citation>
    <scope>NUCLEOTIDE SEQUENCE [LARGE SCALE GENOMIC DNA]</scope>
    <source>
        <strain evidence="2">CGMCC 1.3566</strain>
    </source>
</reference>
<sequence length="80" mass="8825">MMQGVTDTFFFQYITKPFSDWFLQMGLQAASWSTAAIIITLGDETLDVDLPKVNAPTYSICTGSRGKPKNKKFTASPVSI</sequence>
<name>A0A1I0AC68_9BACI</name>
<dbReference type="EMBL" id="FOHJ01000002">
    <property type="protein sequence ID" value="SES91274.1"/>
    <property type="molecule type" value="Genomic_DNA"/>
</dbReference>
<dbReference type="AlphaFoldDB" id="A0A1I0AC68"/>
<keyword evidence="2" id="KW-1185">Reference proteome</keyword>
<evidence type="ECO:0000313" key="2">
    <source>
        <dbReference type="Proteomes" id="UP000199095"/>
    </source>
</evidence>
<organism evidence="1 2">
    <name type="scientific">Salinibacillus kushneri</name>
    <dbReference type="NCBI Taxonomy" id="237682"/>
    <lineage>
        <taxon>Bacteria</taxon>
        <taxon>Bacillati</taxon>
        <taxon>Bacillota</taxon>
        <taxon>Bacilli</taxon>
        <taxon>Bacillales</taxon>
        <taxon>Bacillaceae</taxon>
        <taxon>Salinibacillus</taxon>
    </lineage>
</organism>
<keyword evidence="1" id="KW-0575">Peroxidase</keyword>
<protein>
    <submittedName>
        <fullName evidence="1">Non-heme chloroperoxidase</fullName>
    </submittedName>
</protein>
<accession>A0A1I0AC68</accession>
<keyword evidence="1" id="KW-0560">Oxidoreductase</keyword>